<evidence type="ECO:0000313" key="1">
    <source>
        <dbReference type="EMBL" id="MFH4976631.1"/>
    </source>
</evidence>
<protein>
    <submittedName>
        <fullName evidence="1">Uncharacterized protein</fullName>
    </submittedName>
</protein>
<sequence>MQNIDPFSKIEASVETEERQFTDEEVAVTKKKRKVANEEGFRNQIRDFAFNFRTRLRIFEVVVFVLLSIAEANCVQQEATAT</sequence>
<proteinExistence type="predicted"/>
<keyword evidence="2" id="KW-1185">Reference proteome</keyword>
<evidence type="ECO:0000313" key="2">
    <source>
        <dbReference type="Proteomes" id="UP001608902"/>
    </source>
</evidence>
<comment type="caution">
    <text evidence="1">The sequence shown here is derived from an EMBL/GenBank/DDBJ whole genome shotgun (WGS) entry which is preliminary data.</text>
</comment>
<reference evidence="1 2" key="1">
    <citation type="submission" date="2024-08" db="EMBL/GenBank/DDBJ databases">
        <title>Gnathostoma spinigerum genome.</title>
        <authorList>
            <person name="Gonzalez-Bertolin B."/>
            <person name="Monzon S."/>
            <person name="Zaballos A."/>
            <person name="Jimenez P."/>
            <person name="Dekumyoy P."/>
            <person name="Varona S."/>
            <person name="Cuesta I."/>
            <person name="Sumanam S."/>
            <person name="Adisakwattana P."/>
            <person name="Gasser R.B."/>
            <person name="Hernandez-Gonzalez A."/>
            <person name="Young N.D."/>
            <person name="Perteguer M.J."/>
        </authorList>
    </citation>
    <scope>NUCLEOTIDE SEQUENCE [LARGE SCALE GENOMIC DNA]</scope>
    <source>
        <strain evidence="1">AL3</strain>
        <tissue evidence="1">Liver</tissue>
    </source>
</reference>
<dbReference type="Proteomes" id="UP001608902">
    <property type="component" value="Unassembled WGS sequence"/>
</dbReference>
<dbReference type="AlphaFoldDB" id="A0ABD6EGX5"/>
<name>A0ABD6EGX5_9BILA</name>
<organism evidence="1 2">
    <name type="scientific">Gnathostoma spinigerum</name>
    <dbReference type="NCBI Taxonomy" id="75299"/>
    <lineage>
        <taxon>Eukaryota</taxon>
        <taxon>Metazoa</taxon>
        <taxon>Ecdysozoa</taxon>
        <taxon>Nematoda</taxon>
        <taxon>Chromadorea</taxon>
        <taxon>Rhabditida</taxon>
        <taxon>Spirurina</taxon>
        <taxon>Gnathostomatomorpha</taxon>
        <taxon>Gnathostomatoidea</taxon>
        <taxon>Gnathostomatidae</taxon>
        <taxon>Gnathostoma</taxon>
    </lineage>
</organism>
<dbReference type="EMBL" id="JBGFUD010001691">
    <property type="protein sequence ID" value="MFH4976631.1"/>
    <property type="molecule type" value="Genomic_DNA"/>
</dbReference>
<accession>A0ABD6EGX5</accession>
<gene>
    <name evidence="1" type="ORF">AB6A40_003340</name>
</gene>